<name>A0A0E9XQZ2_ANGAN</name>
<dbReference type="EMBL" id="GBXM01003400">
    <property type="protein sequence ID" value="JAI05178.1"/>
    <property type="molecule type" value="Transcribed_RNA"/>
</dbReference>
<evidence type="ECO:0000313" key="1">
    <source>
        <dbReference type="EMBL" id="JAI05178.1"/>
    </source>
</evidence>
<reference evidence="1" key="1">
    <citation type="submission" date="2014-11" db="EMBL/GenBank/DDBJ databases">
        <authorList>
            <person name="Amaro Gonzalez C."/>
        </authorList>
    </citation>
    <scope>NUCLEOTIDE SEQUENCE</scope>
</reference>
<proteinExistence type="predicted"/>
<accession>A0A0E9XQZ2</accession>
<sequence length="50" mass="5620">MKIKTMLGLISGNHTYFPLFVRRKEFIPLKHGSALLCLRVNDSVEMGGSL</sequence>
<reference evidence="1" key="2">
    <citation type="journal article" date="2015" name="Fish Shellfish Immunol.">
        <title>Early steps in the European eel (Anguilla anguilla)-Vibrio vulnificus interaction in the gills: Role of the RtxA13 toxin.</title>
        <authorList>
            <person name="Callol A."/>
            <person name="Pajuelo D."/>
            <person name="Ebbesson L."/>
            <person name="Teles M."/>
            <person name="MacKenzie S."/>
            <person name="Amaro C."/>
        </authorList>
    </citation>
    <scope>NUCLEOTIDE SEQUENCE</scope>
</reference>
<dbReference type="AlphaFoldDB" id="A0A0E9XQZ2"/>
<organism evidence="1">
    <name type="scientific">Anguilla anguilla</name>
    <name type="common">European freshwater eel</name>
    <name type="synonym">Muraena anguilla</name>
    <dbReference type="NCBI Taxonomy" id="7936"/>
    <lineage>
        <taxon>Eukaryota</taxon>
        <taxon>Metazoa</taxon>
        <taxon>Chordata</taxon>
        <taxon>Craniata</taxon>
        <taxon>Vertebrata</taxon>
        <taxon>Euteleostomi</taxon>
        <taxon>Actinopterygii</taxon>
        <taxon>Neopterygii</taxon>
        <taxon>Teleostei</taxon>
        <taxon>Anguilliformes</taxon>
        <taxon>Anguillidae</taxon>
        <taxon>Anguilla</taxon>
    </lineage>
</organism>
<protein>
    <submittedName>
        <fullName evidence="1">Uncharacterized protein</fullName>
    </submittedName>
</protein>